<feature type="region of interest" description="Disordered" evidence="1">
    <location>
        <begin position="1"/>
        <end position="216"/>
    </location>
</feature>
<evidence type="ECO:0000256" key="1">
    <source>
        <dbReference type="SAM" id="MobiDB-lite"/>
    </source>
</evidence>
<feature type="compositionally biased region" description="Pro residues" evidence="1">
    <location>
        <begin position="51"/>
        <end position="60"/>
    </location>
</feature>
<dbReference type="Proteomes" id="UP001286313">
    <property type="component" value="Unassembled WGS sequence"/>
</dbReference>
<evidence type="ECO:0000313" key="2">
    <source>
        <dbReference type="EMBL" id="KAK3885653.1"/>
    </source>
</evidence>
<comment type="caution">
    <text evidence="2">The sequence shown here is derived from an EMBL/GenBank/DDBJ whole genome shotgun (WGS) entry which is preliminary data.</text>
</comment>
<dbReference type="AlphaFoldDB" id="A0AAE1KVM5"/>
<feature type="compositionally biased region" description="Polar residues" evidence="1">
    <location>
        <begin position="183"/>
        <end position="200"/>
    </location>
</feature>
<feature type="compositionally biased region" description="Polar residues" evidence="1">
    <location>
        <begin position="27"/>
        <end position="50"/>
    </location>
</feature>
<name>A0AAE1KVM5_PETCI</name>
<sequence>MPPPTEPDIRPLPRHPRNLGTAHQHPTRTNQHLGQMGSSPALYSTTSLKPQPTPYHPTPTYPNTTIRPHDTTQPAPTPTPNPFHTSRTNTPSPPPFSPSPKLFTSLSQDPSFDSPAPSLQPSPQPPHSTHHTPPLEPPPPLTTSVHSLVSPQSDPTDNAQHHMPPPTEPDIRPLPRHPRNLGTAHQNPTRTNQHLDQMGSSPGPAKLSTAQLNCCH</sequence>
<dbReference type="EMBL" id="JAWQEG010000779">
    <property type="protein sequence ID" value="KAK3885653.1"/>
    <property type="molecule type" value="Genomic_DNA"/>
</dbReference>
<feature type="compositionally biased region" description="Polar residues" evidence="1">
    <location>
        <begin position="145"/>
        <end position="158"/>
    </location>
</feature>
<reference evidence="2" key="1">
    <citation type="submission" date="2023-10" db="EMBL/GenBank/DDBJ databases">
        <title>Genome assemblies of two species of porcelain crab, Petrolisthes cinctipes and Petrolisthes manimaculis (Anomura: Porcellanidae).</title>
        <authorList>
            <person name="Angst P."/>
        </authorList>
    </citation>
    <scope>NUCLEOTIDE SEQUENCE</scope>
    <source>
        <strain evidence="2">PB745_01</strain>
        <tissue evidence="2">Gill</tissue>
    </source>
</reference>
<proteinExistence type="predicted"/>
<dbReference type="PRINTS" id="PR01217">
    <property type="entry name" value="PRICHEXTENSN"/>
</dbReference>
<gene>
    <name evidence="2" type="ORF">Pcinc_010139</name>
</gene>
<evidence type="ECO:0000313" key="3">
    <source>
        <dbReference type="Proteomes" id="UP001286313"/>
    </source>
</evidence>
<organism evidence="2 3">
    <name type="scientific">Petrolisthes cinctipes</name>
    <name type="common">Flat porcelain crab</name>
    <dbReference type="NCBI Taxonomy" id="88211"/>
    <lineage>
        <taxon>Eukaryota</taxon>
        <taxon>Metazoa</taxon>
        <taxon>Ecdysozoa</taxon>
        <taxon>Arthropoda</taxon>
        <taxon>Crustacea</taxon>
        <taxon>Multicrustacea</taxon>
        <taxon>Malacostraca</taxon>
        <taxon>Eumalacostraca</taxon>
        <taxon>Eucarida</taxon>
        <taxon>Decapoda</taxon>
        <taxon>Pleocyemata</taxon>
        <taxon>Anomura</taxon>
        <taxon>Galatheoidea</taxon>
        <taxon>Porcellanidae</taxon>
        <taxon>Petrolisthes</taxon>
    </lineage>
</organism>
<accession>A0AAE1KVM5</accession>
<protein>
    <submittedName>
        <fullName evidence="2">Uncharacterized protein</fullName>
    </submittedName>
</protein>
<keyword evidence="3" id="KW-1185">Reference proteome</keyword>